<dbReference type="Proteomes" id="UP001200145">
    <property type="component" value="Unassembled WGS sequence"/>
</dbReference>
<reference evidence="2 3" key="1">
    <citation type="submission" date="2022-01" db="EMBL/GenBank/DDBJ databases">
        <title>Flavihumibacter sp. nov., isolated from sediment of a river.</title>
        <authorList>
            <person name="Liu H."/>
        </authorList>
    </citation>
    <scope>NUCLEOTIDE SEQUENCE [LARGE SCALE GENOMIC DNA]</scope>
    <source>
        <strain evidence="2 3">RY-1</strain>
    </source>
</reference>
<name>A0ABS9BFZ3_9BACT</name>
<gene>
    <name evidence="2" type="ORF">L0U88_05350</name>
</gene>
<feature type="chain" id="PRO_5046387521" evidence="1">
    <location>
        <begin position="20"/>
        <end position="204"/>
    </location>
</feature>
<comment type="caution">
    <text evidence="2">The sequence shown here is derived from an EMBL/GenBank/DDBJ whole genome shotgun (WGS) entry which is preliminary data.</text>
</comment>
<protein>
    <submittedName>
        <fullName evidence="2">Uncharacterized protein</fullName>
    </submittedName>
</protein>
<keyword evidence="3" id="KW-1185">Reference proteome</keyword>
<proteinExistence type="predicted"/>
<dbReference type="RefSeq" id="WP_234864575.1">
    <property type="nucleotide sequence ID" value="NZ_JAKEVY010000001.1"/>
</dbReference>
<dbReference type="EMBL" id="JAKEVY010000001">
    <property type="protein sequence ID" value="MCF1714048.1"/>
    <property type="molecule type" value="Genomic_DNA"/>
</dbReference>
<evidence type="ECO:0000313" key="3">
    <source>
        <dbReference type="Proteomes" id="UP001200145"/>
    </source>
</evidence>
<evidence type="ECO:0000313" key="2">
    <source>
        <dbReference type="EMBL" id="MCF1714048.1"/>
    </source>
</evidence>
<keyword evidence="1" id="KW-0732">Signal</keyword>
<sequence length="204" mass="23158">MRTCLFLLFCLCCAEGIYAQHTGFVYIESENGQPFYIRTRDSLYHSAPEGFMLLASLHKLKGDLILGFPGQTTAAFVFAMPATDMDKGWVLKDMKQEGWRLYDSKLDELVPTRRLGSKTDPYQGMLKRTDAFAVRLSQVVNDSAVLYYLPKPTTVLEAAPVPAIRLVSKKETATAWILVYEVREANGLDRIELEIPRQQKEELK</sequence>
<accession>A0ABS9BFZ3</accession>
<evidence type="ECO:0000256" key="1">
    <source>
        <dbReference type="SAM" id="SignalP"/>
    </source>
</evidence>
<organism evidence="2 3">
    <name type="scientific">Flavihumibacter fluminis</name>
    <dbReference type="NCBI Taxonomy" id="2909236"/>
    <lineage>
        <taxon>Bacteria</taxon>
        <taxon>Pseudomonadati</taxon>
        <taxon>Bacteroidota</taxon>
        <taxon>Chitinophagia</taxon>
        <taxon>Chitinophagales</taxon>
        <taxon>Chitinophagaceae</taxon>
        <taxon>Flavihumibacter</taxon>
    </lineage>
</organism>
<feature type="signal peptide" evidence="1">
    <location>
        <begin position="1"/>
        <end position="19"/>
    </location>
</feature>